<keyword evidence="2" id="KW-0862">Zinc</keyword>
<accession>A0A383TUJ8</accession>
<gene>
    <name evidence="5" type="primary">pepN_1</name>
    <name evidence="5" type="ORF">SAMEA104719789_00411</name>
</gene>
<dbReference type="GO" id="GO:0008237">
    <property type="term" value="F:metallopeptidase activity"/>
    <property type="evidence" value="ECO:0007669"/>
    <property type="project" value="InterPro"/>
</dbReference>
<evidence type="ECO:0000256" key="3">
    <source>
        <dbReference type="SAM" id="SignalP"/>
    </source>
</evidence>
<sequence>MLKTNYFLSLLFLLTTNLSFAQDWQQKADYVMNISVDVQNYRYTGEMDFTYHNHSPDELKELYFHLYFNAFQPRSVMNQRLSHITDPDRRMVNTSQIGERRIFKSKIDTLQPQHQGYQKILSLRQGNQNLEFSVQGTILKVVLKKPIQPKSSAKLEMKWEAQIPPIIRRAGKLNQEGVAFSMAQWYPKVAAYDRAGWHLDEYVAREFYAPFSDFDVKIKLPQKYIVGASGKLINANEMPGYGQAVKRKWNTWHFKAKNIHDFAWAADPNFVVDSAQSGSSPQLYFVYKNSLAEAYKENWKKVQPLTLQFFEFMNQRFGEYPWETYSIVQGGDGGMEYGTSTLVTGERSLESLAGLIFHEGAHSWFQHLFGIDETQNEWMDEGFTSYAETKAMAAIVENKNPDGIGVHQDAYNGYYNLIQSNVEEPLSLLADYFRYNYTYGISAYSKGQVFVAQLGYIIGEEALRKTFLQFYKRWKFKHPDEKDFIKIATEVSGIHLKWYNNLFINTTRHIDYGIESVEGKKISLRNYADFPMPLDVLVTFKDGSQKLFYIPLHAMRGHKTFEKEYYPQADYQALDFWAWASPTYSFEVEKEIQKVEIDPTKRLADYRSENNVYQK</sequence>
<dbReference type="SUPFAM" id="SSF55486">
    <property type="entry name" value="Metalloproteases ('zincins'), catalytic domain"/>
    <property type="match status" value="1"/>
</dbReference>
<dbReference type="InterPro" id="IPR014782">
    <property type="entry name" value="Peptidase_M1_dom"/>
</dbReference>
<feature type="active site" description="Proton acceptor" evidence="1">
    <location>
        <position position="359"/>
    </location>
</feature>
<organism evidence="5 6">
    <name type="scientific">Candidatus Ornithobacterium hominis</name>
    <dbReference type="NCBI Taxonomy" id="2497989"/>
    <lineage>
        <taxon>Bacteria</taxon>
        <taxon>Pseudomonadati</taxon>
        <taxon>Bacteroidota</taxon>
        <taxon>Flavobacteriia</taxon>
        <taxon>Flavobacteriales</taxon>
        <taxon>Weeksellaceae</taxon>
        <taxon>Ornithobacterium</taxon>
    </lineage>
</organism>
<evidence type="ECO:0000256" key="1">
    <source>
        <dbReference type="PIRSR" id="PIRSR634015-1"/>
    </source>
</evidence>
<feature type="binding site" evidence="2">
    <location>
        <position position="381"/>
    </location>
    <ligand>
        <name>Zn(2+)</name>
        <dbReference type="ChEBI" id="CHEBI:29105"/>
        <note>catalytic</note>
    </ligand>
</feature>
<evidence type="ECO:0000259" key="4">
    <source>
        <dbReference type="Pfam" id="PF01433"/>
    </source>
</evidence>
<dbReference type="PANTHER" id="PTHR45726:SF3">
    <property type="entry name" value="LEUKOTRIENE A-4 HYDROLASE"/>
    <property type="match status" value="1"/>
</dbReference>
<dbReference type="CDD" id="cd09604">
    <property type="entry name" value="M1_APN_like"/>
    <property type="match status" value="1"/>
</dbReference>
<keyword evidence="5" id="KW-0378">Hydrolase</keyword>
<name>A0A383TUJ8_9FLAO</name>
<dbReference type="RefSeq" id="WP_221407913.1">
    <property type="nucleotide sequence ID" value="NZ_UNSC01000001.1"/>
</dbReference>
<feature type="binding site" evidence="2">
    <location>
        <position position="362"/>
    </location>
    <ligand>
        <name>Zn(2+)</name>
        <dbReference type="ChEBI" id="CHEBI:29105"/>
        <note>catalytic</note>
    </ligand>
</feature>
<dbReference type="InterPro" id="IPR027268">
    <property type="entry name" value="Peptidase_M4/M1_CTD_sf"/>
</dbReference>
<reference evidence="5 6" key="1">
    <citation type="submission" date="2018-09" db="EMBL/GenBank/DDBJ databases">
        <authorList>
            <consortium name="Pathogen Informatics"/>
        </authorList>
    </citation>
    <scope>NUCLEOTIDE SEQUENCE [LARGE SCALE GENOMIC DNA]</scope>
    <source>
        <strain evidence="5 6">OH-22767</strain>
    </source>
</reference>
<feature type="domain" description="Peptidase M1 membrane alanine aminopeptidase" evidence="4">
    <location>
        <begin position="309"/>
        <end position="497"/>
    </location>
</feature>
<dbReference type="AlphaFoldDB" id="A0A383TUJ8"/>
<dbReference type="GO" id="GO:0016285">
    <property type="term" value="F:alanyl aminopeptidase activity"/>
    <property type="evidence" value="ECO:0007669"/>
    <property type="project" value="UniProtKB-EC"/>
</dbReference>
<evidence type="ECO:0000313" key="5">
    <source>
        <dbReference type="EMBL" id="SZD71314.1"/>
    </source>
</evidence>
<keyword evidence="5" id="KW-0031">Aminopeptidase</keyword>
<keyword evidence="2" id="KW-0479">Metal-binding</keyword>
<keyword evidence="5" id="KW-0645">Protease</keyword>
<comment type="cofactor">
    <cofactor evidence="2">
        <name>Zn(2+)</name>
        <dbReference type="ChEBI" id="CHEBI:29105"/>
    </cofactor>
    <text evidence="2">Binds 1 zinc ion per subunit.</text>
</comment>
<dbReference type="EC" id="3.4.11.2" evidence="5"/>
<dbReference type="Pfam" id="PF01433">
    <property type="entry name" value="Peptidase_M1"/>
    <property type="match status" value="1"/>
</dbReference>
<keyword evidence="3" id="KW-0732">Signal</keyword>
<feature type="binding site" evidence="2">
    <location>
        <position position="358"/>
    </location>
    <ligand>
        <name>Zn(2+)</name>
        <dbReference type="ChEBI" id="CHEBI:29105"/>
        <note>catalytic</note>
    </ligand>
</feature>
<protein>
    <submittedName>
        <fullName evidence="5">Aminopeptidase N</fullName>
        <ecNumber evidence="5">3.4.11.2</ecNumber>
    </submittedName>
</protein>
<dbReference type="GO" id="GO:0008270">
    <property type="term" value="F:zinc ion binding"/>
    <property type="evidence" value="ECO:0007669"/>
    <property type="project" value="InterPro"/>
</dbReference>
<proteinExistence type="predicted"/>
<dbReference type="EMBL" id="UNSC01000001">
    <property type="protein sequence ID" value="SZD71314.1"/>
    <property type="molecule type" value="Genomic_DNA"/>
</dbReference>
<dbReference type="InterPro" id="IPR034015">
    <property type="entry name" value="M1_LTA4H"/>
</dbReference>
<dbReference type="Proteomes" id="UP000262142">
    <property type="component" value="Unassembled WGS sequence"/>
</dbReference>
<keyword evidence="6" id="KW-1185">Reference proteome</keyword>
<evidence type="ECO:0000256" key="2">
    <source>
        <dbReference type="PIRSR" id="PIRSR634015-3"/>
    </source>
</evidence>
<feature type="signal peptide" evidence="3">
    <location>
        <begin position="1"/>
        <end position="21"/>
    </location>
</feature>
<dbReference type="Gene3D" id="1.10.390.10">
    <property type="entry name" value="Neutral Protease Domain 2"/>
    <property type="match status" value="1"/>
</dbReference>
<evidence type="ECO:0000313" key="6">
    <source>
        <dbReference type="Proteomes" id="UP000262142"/>
    </source>
</evidence>
<feature type="active site" description="Proton donor" evidence="1">
    <location>
        <position position="444"/>
    </location>
</feature>
<dbReference type="PANTHER" id="PTHR45726">
    <property type="entry name" value="LEUKOTRIENE A-4 HYDROLASE"/>
    <property type="match status" value="1"/>
</dbReference>
<feature type="chain" id="PRO_5016590982" evidence="3">
    <location>
        <begin position="22"/>
        <end position="615"/>
    </location>
</feature>